<dbReference type="AlphaFoldDB" id="A0A4Z2J5F9"/>
<feature type="region of interest" description="Disordered" evidence="1">
    <location>
        <begin position="1"/>
        <end position="26"/>
    </location>
</feature>
<feature type="compositionally biased region" description="Low complexity" evidence="1">
    <location>
        <begin position="9"/>
        <end position="18"/>
    </location>
</feature>
<name>A0A4Z2J5F9_9TELE</name>
<keyword evidence="3" id="KW-1185">Reference proteome</keyword>
<proteinExistence type="predicted"/>
<gene>
    <name evidence="2" type="ORF">EYF80_004438</name>
</gene>
<evidence type="ECO:0000313" key="3">
    <source>
        <dbReference type="Proteomes" id="UP000314294"/>
    </source>
</evidence>
<reference evidence="2 3" key="1">
    <citation type="submission" date="2019-03" db="EMBL/GenBank/DDBJ databases">
        <title>First draft genome of Liparis tanakae, snailfish: a comprehensive survey of snailfish specific genes.</title>
        <authorList>
            <person name="Kim W."/>
            <person name="Song I."/>
            <person name="Jeong J.-H."/>
            <person name="Kim D."/>
            <person name="Kim S."/>
            <person name="Ryu S."/>
            <person name="Song J.Y."/>
            <person name="Lee S.K."/>
        </authorList>
    </citation>
    <scope>NUCLEOTIDE SEQUENCE [LARGE SCALE GENOMIC DNA]</scope>
    <source>
        <tissue evidence="2">Muscle</tissue>
    </source>
</reference>
<protein>
    <submittedName>
        <fullName evidence="2">Uncharacterized protein</fullName>
    </submittedName>
</protein>
<sequence>MEETMRHTSGNSSSSRPSTLVPRPEPDLVDHTLFHVHQHCLRIEMHTSANEHWLLGVCGAGVQRTHHMVDLRIHIQLDNVGIPDH</sequence>
<dbReference type="EMBL" id="SRLO01000021">
    <property type="protein sequence ID" value="TNN85416.1"/>
    <property type="molecule type" value="Genomic_DNA"/>
</dbReference>
<evidence type="ECO:0000256" key="1">
    <source>
        <dbReference type="SAM" id="MobiDB-lite"/>
    </source>
</evidence>
<evidence type="ECO:0000313" key="2">
    <source>
        <dbReference type="EMBL" id="TNN85416.1"/>
    </source>
</evidence>
<comment type="caution">
    <text evidence="2">The sequence shown here is derived from an EMBL/GenBank/DDBJ whole genome shotgun (WGS) entry which is preliminary data.</text>
</comment>
<dbReference type="Proteomes" id="UP000314294">
    <property type="component" value="Unassembled WGS sequence"/>
</dbReference>
<organism evidence="2 3">
    <name type="scientific">Liparis tanakae</name>
    <name type="common">Tanaka's snailfish</name>
    <dbReference type="NCBI Taxonomy" id="230148"/>
    <lineage>
        <taxon>Eukaryota</taxon>
        <taxon>Metazoa</taxon>
        <taxon>Chordata</taxon>
        <taxon>Craniata</taxon>
        <taxon>Vertebrata</taxon>
        <taxon>Euteleostomi</taxon>
        <taxon>Actinopterygii</taxon>
        <taxon>Neopterygii</taxon>
        <taxon>Teleostei</taxon>
        <taxon>Neoteleostei</taxon>
        <taxon>Acanthomorphata</taxon>
        <taxon>Eupercaria</taxon>
        <taxon>Perciformes</taxon>
        <taxon>Cottioidei</taxon>
        <taxon>Cottales</taxon>
        <taxon>Liparidae</taxon>
        <taxon>Liparis</taxon>
    </lineage>
</organism>
<accession>A0A4Z2J5F9</accession>